<dbReference type="AlphaFoldDB" id="A0AAF0J8E0"/>
<evidence type="ECO:0000256" key="11">
    <source>
        <dbReference type="PROSITE-ProRule" id="PRU00560"/>
    </source>
</evidence>
<keyword evidence="5 11" id="KW-0067">ATP-binding</keyword>
<keyword evidence="3 11" id="KW-0378">Hydrolase</keyword>
<evidence type="ECO:0000256" key="2">
    <source>
        <dbReference type="ARBA" id="ARBA00022741"/>
    </source>
</evidence>
<evidence type="ECO:0000256" key="10">
    <source>
        <dbReference type="ARBA" id="ARBA00048988"/>
    </source>
</evidence>
<comment type="catalytic activity">
    <reaction evidence="10">
        <text>ATP + H2O = ADP + phosphate + H(+)</text>
        <dbReference type="Rhea" id="RHEA:13065"/>
        <dbReference type="ChEBI" id="CHEBI:15377"/>
        <dbReference type="ChEBI" id="CHEBI:15378"/>
        <dbReference type="ChEBI" id="CHEBI:30616"/>
        <dbReference type="ChEBI" id="CHEBI:43474"/>
        <dbReference type="ChEBI" id="CHEBI:456216"/>
        <dbReference type="EC" id="5.6.2.4"/>
    </reaction>
</comment>
<proteinExistence type="inferred from homology"/>
<dbReference type="Proteomes" id="UP001219933">
    <property type="component" value="Chromosome 5"/>
</dbReference>
<evidence type="ECO:0000313" key="15">
    <source>
        <dbReference type="EMBL" id="WFD36734.1"/>
    </source>
</evidence>
<evidence type="ECO:0000256" key="3">
    <source>
        <dbReference type="ARBA" id="ARBA00022801"/>
    </source>
</evidence>
<keyword evidence="6" id="KW-0238">DNA-binding</keyword>
<dbReference type="InterPro" id="IPR013986">
    <property type="entry name" value="DExx_box_DNA_helicase_dom_sf"/>
</dbReference>
<dbReference type="PROSITE" id="PS51217">
    <property type="entry name" value="UVRD_HELICASE_CTER"/>
    <property type="match status" value="1"/>
</dbReference>
<sequence>MTLAACLASLTEAQRRAVTCDPSIPLQILAGPGSGKTKVLTSRAAWLVSGGSGTALKPENCVVVTFTNKAANEMRTRLEALIGAQTSQLVLGTFHATCVRLLRRHGSLIGIPANFTIADRDSAGRTMRRVFEAYKGDADSLTPDGAVAQISAAKARGLSPRMFALGPGAQKPILAALYRDYQVALREENALDFDDILLCGAKLVREHNDTVSHIQHVLVDEFQDTNRTQYELMTHLAALGSITIVGDPDQSIYGWRCAETGNLERMKRDYPDTQLVYLEQNFRSTGAVLASALQVVQQDTGRIDKGLFTSNSKGVPVTFRRFSSSDDEAEFVALEIQRMMKLFSPALSHADFAVLFRSNAQSRTFESAFQQAGIPYRLVGTARFFDRTEVKDLLAYLLVADNQAYTTGLVRIANVPRRGIGAKTLEDLRTAASSSGKLLLHVMEEVADGLPEAPVVRGAAVSGIKDLVHTLRTIRRAACEDVCSADLLRLLIKQVKFEEHLRRGDEFESRWDNVQELINFAAAVDRESVSTASMHDAPAPSLLRALLESGALATEEQSDDTPKVTLSTCHGAKGLEWPVVFVIAAEDGSMPLYRATTAEEINEERRLLYVAMTRAATNLYISCSTRRMSAGQFQSRSLSPFLQPLVPHAHGGTCQGKSDWCYTLPSHGLETLEAMSAVLARKMPAVDEFERRMSEWSKSRQGMRLAELGAQQRERSQSPERKSYQGYTPYQSYGSRVGAASGSGGSGSGNSNGFVSAINTMSANVLNGGGGGSSSSSSSTGVFGPRPQPSGAFVGVLGAFRNQSNDQKGTLTKVEAPLKRPADSANTAPGKRPAVISAAMGAKHAPFGAPKRTDNTSATSTTSTPGARRPRLGVGRARKI</sequence>
<dbReference type="InterPro" id="IPR014016">
    <property type="entry name" value="UvrD-like_ATP-bd"/>
</dbReference>
<dbReference type="GO" id="GO:0005634">
    <property type="term" value="C:nucleus"/>
    <property type="evidence" value="ECO:0007669"/>
    <property type="project" value="TreeGrafter"/>
</dbReference>
<accession>A0AAF0J8E0</accession>
<dbReference type="EC" id="5.6.2.4" evidence="9"/>
<dbReference type="InterPro" id="IPR014017">
    <property type="entry name" value="DNA_helicase_UvrD-like_C"/>
</dbReference>
<evidence type="ECO:0000256" key="9">
    <source>
        <dbReference type="ARBA" id="ARBA00034808"/>
    </source>
</evidence>
<evidence type="ECO:0000256" key="6">
    <source>
        <dbReference type="ARBA" id="ARBA00023125"/>
    </source>
</evidence>
<keyword evidence="4 11" id="KW-0347">Helicase</keyword>
<evidence type="ECO:0000256" key="8">
    <source>
        <dbReference type="ARBA" id="ARBA00034617"/>
    </source>
</evidence>
<keyword evidence="16" id="KW-1185">Reference proteome</keyword>
<dbReference type="SUPFAM" id="SSF52540">
    <property type="entry name" value="P-loop containing nucleoside triphosphate hydrolases"/>
    <property type="match status" value="1"/>
</dbReference>
<protein>
    <recommendedName>
        <fullName evidence="9">DNA 3'-5' helicase</fullName>
        <ecNumber evidence="9">5.6.2.4</ecNumber>
    </recommendedName>
</protein>
<evidence type="ECO:0000256" key="1">
    <source>
        <dbReference type="ARBA" id="ARBA00009922"/>
    </source>
</evidence>
<dbReference type="Gene3D" id="1.10.10.160">
    <property type="match status" value="1"/>
</dbReference>
<name>A0AAF0J8E0_9BASI</name>
<keyword evidence="7" id="KW-0413">Isomerase</keyword>
<dbReference type="GO" id="GO:0003677">
    <property type="term" value="F:DNA binding"/>
    <property type="evidence" value="ECO:0007669"/>
    <property type="project" value="UniProtKB-KW"/>
</dbReference>
<feature type="compositionally biased region" description="Basic and acidic residues" evidence="12">
    <location>
        <begin position="712"/>
        <end position="723"/>
    </location>
</feature>
<feature type="region of interest" description="Disordered" evidence="12">
    <location>
        <begin position="804"/>
        <end position="880"/>
    </location>
</feature>
<dbReference type="PROSITE" id="PS51198">
    <property type="entry name" value="UVRD_HELICASE_ATP_BIND"/>
    <property type="match status" value="1"/>
</dbReference>
<feature type="domain" description="UvrD-like helicase C-terminal" evidence="14">
    <location>
        <begin position="286"/>
        <end position="574"/>
    </location>
</feature>
<evidence type="ECO:0000259" key="14">
    <source>
        <dbReference type="PROSITE" id="PS51217"/>
    </source>
</evidence>
<organism evidence="15 16">
    <name type="scientific">Malassezia cuniculi</name>
    <dbReference type="NCBI Taxonomy" id="948313"/>
    <lineage>
        <taxon>Eukaryota</taxon>
        <taxon>Fungi</taxon>
        <taxon>Dikarya</taxon>
        <taxon>Basidiomycota</taxon>
        <taxon>Ustilaginomycotina</taxon>
        <taxon>Malasseziomycetes</taxon>
        <taxon>Malasseziales</taxon>
        <taxon>Malasseziaceae</taxon>
        <taxon>Malassezia</taxon>
    </lineage>
</organism>
<dbReference type="Gene3D" id="1.10.486.10">
    <property type="entry name" value="PCRA, domain 4"/>
    <property type="match status" value="1"/>
</dbReference>
<feature type="domain" description="UvrD-like helicase ATP-binding" evidence="13">
    <location>
        <begin position="9"/>
        <end position="285"/>
    </location>
</feature>
<feature type="region of interest" description="Disordered" evidence="12">
    <location>
        <begin position="708"/>
        <end position="729"/>
    </location>
</feature>
<evidence type="ECO:0000256" key="12">
    <source>
        <dbReference type="SAM" id="MobiDB-lite"/>
    </source>
</evidence>
<dbReference type="EMBL" id="CP119881">
    <property type="protein sequence ID" value="WFD36734.1"/>
    <property type="molecule type" value="Genomic_DNA"/>
</dbReference>
<dbReference type="InterPro" id="IPR027417">
    <property type="entry name" value="P-loop_NTPase"/>
</dbReference>
<dbReference type="InterPro" id="IPR000212">
    <property type="entry name" value="DNA_helicase_UvrD/REP"/>
</dbReference>
<evidence type="ECO:0000313" key="16">
    <source>
        <dbReference type="Proteomes" id="UP001219933"/>
    </source>
</evidence>
<dbReference type="GO" id="GO:0000725">
    <property type="term" value="P:recombinational repair"/>
    <property type="evidence" value="ECO:0007669"/>
    <property type="project" value="TreeGrafter"/>
</dbReference>
<dbReference type="Gene3D" id="3.40.50.300">
    <property type="entry name" value="P-loop containing nucleotide triphosphate hydrolases"/>
    <property type="match status" value="2"/>
</dbReference>
<gene>
    <name evidence="15" type="primary">srs2</name>
    <name evidence="15" type="ORF">MCUN1_003621</name>
</gene>
<feature type="compositionally biased region" description="Basic residues" evidence="12">
    <location>
        <begin position="868"/>
        <end position="880"/>
    </location>
</feature>
<dbReference type="PANTHER" id="PTHR11070">
    <property type="entry name" value="UVRD / RECB / PCRA DNA HELICASE FAMILY MEMBER"/>
    <property type="match status" value="1"/>
</dbReference>
<dbReference type="Pfam" id="PF00580">
    <property type="entry name" value="UvrD-helicase"/>
    <property type="match status" value="1"/>
</dbReference>
<comment type="catalytic activity">
    <reaction evidence="8">
        <text>Couples ATP hydrolysis with the unwinding of duplex DNA by translocating in the 3'-5' direction.</text>
        <dbReference type="EC" id="5.6.2.4"/>
    </reaction>
</comment>
<reference evidence="15" key="1">
    <citation type="submission" date="2023-03" db="EMBL/GenBank/DDBJ databases">
        <title>Mating type loci evolution in Malassezia.</title>
        <authorList>
            <person name="Coelho M.A."/>
        </authorList>
    </citation>
    <scope>NUCLEOTIDE SEQUENCE</scope>
    <source>
        <strain evidence="15">CBS 11721</strain>
    </source>
</reference>
<evidence type="ECO:0000256" key="7">
    <source>
        <dbReference type="ARBA" id="ARBA00023235"/>
    </source>
</evidence>
<dbReference type="PANTHER" id="PTHR11070:SF2">
    <property type="entry name" value="ATP-DEPENDENT DNA HELICASE SRS2"/>
    <property type="match status" value="1"/>
</dbReference>
<evidence type="ECO:0000256" key="4">
    <source>
        <dbReference type="ARBA" id="ARBA00022806"/>
    </source>
</evidence>
<keyword evidence="2 11" id="KW-0547">Nucleotide-binding</keyword>
<dbReference type="GO" id="GO:0005524">
    <property type="term" value="F:ATP binding"/>
    <property type="evidence" value="ECO:0007669"/>
    <property type="project" value="UniProtKB-UniRule"/>
</dbReference>
<feature type="region of interest" description="Disordered" evidence="12">
    <location>
        <begin position="768"/>
        <end position="789"/>
    </location>
</feature>
<dbReference type="Pfam" id="PF13361">
    <property type="entry name" value="UvrD_C"/>
    <property type="match status" value="2"/>
</dbReference>
<evidence type="ECO:0000259" key="13">
    <source>
        <dbReference type="PROSITE" id="PS51198"/>
    </source>
</evidence>
<dbReference type="GO" id="GO:0016787">
    <property type="term" value="F:hydrolase activity"/>
    <property type="evidence" value="ECO:0007669"/>
    <property type="project" value="UniProtKB-UniRule"/>
</dbReference>
<dbReference type="CDD" id="cd17932">
    <property type="entry name" value="DEXQc_UvrD"/>
    <property type="match status" value="1"/>
</dbReference>
<comment type="similarity">
    <text evidence="1">Belongs to the helicase family. UvrD subfamily.</text>
</comment>
<evidence type="ECO:0000256" key="5">
    <source>
        <dbReference type="ARBA" id="ARBA00022840"/>
    </source>
</evidence>
<dbReference type="GO" id="GO:0043138">
    <property type="term" value="F:3'-5' DNA helicase activity"/>
    <property type="evidence" value="ECO:0007669"/>
    <property type="project" value="UniProtKB-EC"/>
</dbReference>
<feature type="binding site" evidence="11">
    <location>
        <begin position="30"/>
        <end position="37"/>
    </location>
    <ligand>
        <name>ATP</name>
        <dbReference type="ChEBI" id="CHEBI:30616"/>
    </ligand>
</feature>